<dbReference type="InterPro" id="IPR001789">
    <property type="entry name" value="Sig_transdc_resp-reg_receiver"/>
</dbReference>
<feature type="transmembrane region" description="Helical" evidence="6">
    <location>
        <begin position="247"/>
        <end position="269"/>
    </location>
</feature>
<dbReference type="Gene3D" id="3.30.450.20">
    <property type="entry name" value="PAS domain"/>
    <property type="match status" value="2"/>
</dbReference>
<evidence type="ECO:0000256" key="5">
    <source>
        <dbReference type="PROSITE-ProRule" id="PRU00169"/>
    </source>
</evidence>
<dbReference type="Gene3D" id="3.30.565.10">
    <property type="entry name" value="Histidine kinase-like ATPase, C-terminal domain"/>
    <property type="match status" value="1"/>
</dbReference>
<dbReference type="InterPro" id="IPR036890">
    <property type="entry name" value="HATPase_C_sf"/>
</dbReference>
<dbReference type="CDD" id="cd00082">
    <property type="entry name" value="HisKA"/>
    <property type="match status" value="1"/>
</dbReference>
<dbReference type="InterPro" id="IPR003661">
    <property type="entry name" value="HisK_dim/P_dom"/>
</dbReference>
<dbReference type="InterPro" id="IPR003594">
    <property type="entry name" value="HATPase_dom"/>
</dbReference>
<reference evidence="10 11" key="1">
    <citation type="submission" date="2019-04" db="EMBL/GenBank/DDBJ databases">
        <title>Salinimonas iocasae sp. nov., a halophilic bacterium isolated from the outer tube casing of tubeworms in Okinawa Trough.</title>
        <authorList>
            <person name="Zhang H."/>
            <person name="Wang H."/>
            <person name="Li C."/>
        </authorList>
    </citation>
    <scope>NUCLEOTIDE SEQUENCE [LARGE SCALE GENOMIC DNA]</scope>
    <source>
        <strain evidence="10 11">KX18D6</strain>
    </source>
</reference>
<evidence type="ECO:0000256" key="6">
    <source>
        <dbReference type="SAM" id="Phobius"/>
    </source>
</evidence>
<dbReference type="Gene3D" id="3.40.50.2300">
    <property type="match status" value="1"/>
</dbReference>
<keyword evidence="4" id="KW-0902">Two-component regulatory system</keyword>
<dbReference type="InterPro" id="IPR036097">
    <property type="entry name" value="HisK_dim/P_sf"/>
</dbReference>
<dbReference type="PROSITE" id="PS50113">
    <property type="entry name" value="PAC"/>
    <property type="match status" value="1"/>
</dbReference>
<protein>
    <recommendedName>
        <fullName evidence="2">histidine kinase</fullName>
        <ecNumber evidence="2">2.7.13.3</ecNumber>
    </recommendedName>
</protein>
<dbReference type="InterPro" id="IPR005467">
    <property type="entry name" value="His_kinase_dom"/>
</dbReference>
<feature type="transmembrane region" description="Helical" evidence="6">
    <location>
        <begin position="20"/>
        <end position="38"/>
    </location>
</feature>
<feature type="domain" description="Histidine kinase" evidence="7">
    <location>
        <begin position="580"/>
        <end position="800"/>
    </location>
</feature>
<dbReference type="Pfam" id="PF00072">
    <property type="entry name" value="Response_reg"/>
    <property type="match status" value="1"/>
</dbReference>
<dbReference type="CDD" id="cd16922">
    <property type="entry name" value="HATPase_EvgS-ArcB-TorS-like"/>
    <property type="match status" value="1"/>
</dbReference>
<dbReference type="InterPro" id="IPR035965">
    <property type="entry name" value="PAS-like_dom_sf"/>
</dbReference>
<dbReference type="SUPFAM" id="SSF55874">
    <property type="entry name" value="ATPase domain of HSP90 chaperone/DNA topoisomerase II/histidine kinase"/>
    <property type="match status" value="1"/>
</dbReference>
<proteinExistence type="predicted"/>
<dbReference type="Pfam" id="PF02518">
    <property type="entry name" value="HATPase_c"/>
    <property type="match status" value="1"/>
</dbReference>
<dbReference type="Pfam" id="PF13426">
    <property type="entry name" value="PAS_9"/>
    <property type="match status" value="1"/>
</dbReference>
<evidence type="ECO:0000313" key="11">
    <source>
        <dbReference type="Proteomes" id="UP000304912"/>
    </source>
</evidence>
<feature type="domain" description="PAC" evidence="9">
    <location>
        <begin position="511"/>
        <end position="562"/>
    </location>
</feature>
<sequence>MPHPVSLAGKLQRVLFPRLLAALFLVSGLICGAVLYFAQEQVAERQRHHAKILQDDIQISLQDALRLLQSVADNDIIVNSFIDYEQRDTYLPLFFRTLRLTRADSYRLALYDFAAQPIITKNWSTPLPDTFVQQWQSNTLEAGSRTVAVTSDGVMLAVPVKLGDSVEGALVLYVDKIDDLIYARENSAVQLITDTSGTILYSSKTDVVARGQSLTESQFTNWIGHTMQWNALTVHSLAPLSTVYQSLFWLLPLLLCCVVATVLISVYAVRRSASLAGETLSSLHHSIAESMHTQTASRSVAPADEAAELALIRNAFDELKDNLLTISLSNRQFSNVIDSLEELLVVLDKDDNVLMANRPYSDSAQALGFDHQMLSRLKKEASESSSTIDKIYMSNSQQEIIIKWELLPLSDQNKNVIGSILIGNNVTERRNLESMNRLMSHAMQSATVAIGIAEFSANRLFIVYVNEYFTRLTGYTLSSVKNKPLVTLTGPQTDLQKVDNINTRIHAGESVDETLTLYKQNGDVFYTRLILTPVRHNKTITHYVAFCQDITEQEQTRRYLIDAKTKAEESARLKSSFLASMSHEVRTPLHGVSGTLQLLNNTPLDDKQDYYLSLARQSLQNLQYIVDDILDFSKIEAGQLNIEHINFNLPLLISTVTAQYEAVCEQKSIALHTTSQFSDTTMVCGDPVRLRQILGNLLSNAVKFTESGQITTEFLLEQNAHELALTGRVTDSGIGIDKDKRQSIFEVFTQEDSTTTRRFGGTGLGLAITRQLCQLLGGNIEVDSEKGIGSTFQFTVKLLPAVDMADAGTTINPMQPDAIAAQSLRILLVEDNKVNQIIARENLKHHKLMMADTGEAALTALRQVKKPFDLVLMDCQMPVMDGYEATRRIRAGEAGTTHQSVPVVALTANAMKGDKEACFEAGMTDYISKPFTSEDLARVLARISA</sequence>
<evidence type="ECO:0000256" key="3">
    <source>
        <dbReference type="ARBA" id="ARBA00022553"/>
    </source>
</evidence>
<dbReference type="CDD" id="cd17546">
    <property type="entry name" value="REC_hyHK_CKI1_RcsC-like"/>
    <property type="match status" value="1"/>
</dbReference>
<dbReference type="SMART" id="SM00387">
    <property type="entry name" value="HATPase_c"/>
    <property type="match status" value="1"/>
</dbReference>
<organism evidence="10 11">
    <name type="scientific">Salinimonas iocasae</name>
    <dbReference type="NCBI Taxonomy" id="2572577"/>
    <lineage>
        <taxon>Bacteria</taxon>
        <taxon>Pseudomonadati</taxon>
        <taxon>Pseudomonadota</taxon>
        <taxon>Gammaproteobacteria</taxon>
        <taxon>Alteromonadales</taxon>
        <taxon>Alteromonadaceae</taxon>
        <taxon>Alteromonas/Salinimonas group</taxon>
        <taxon>Salinimonas</taxon>
    </lineage>
</organism>
<evidence type="ECO:0000259" key="8">
    <source>
        <dbReference type="PROSITE" id="PS50110"/>
    </source>
</evidence>
<dbReference type="KEGG" id="salk:FBQ74_13815"/>
<evidence type="ECO:0000256" key="1">
    <source>
        <dbReference type="ARBA" id="ARBA00000085"/>
    </source>
</evidence>
<keyword evidence="11" id="KW-1185">Reference proteome</keyword>
<dbReference type="SMART" id="SM00388">
    <property type="entry name" value="HisKA"/>
    <property type="match status" value="1"/>
</dbReference>
<dbReference type="CDD" id="cd00130">
    <property type="entry name" value="PAS"/>
    <property type="match status" value="1"/>
</dbReference>
<evidence type="ECO:0000259" key="7">
    <source>
        <dbReference type="PROSITE" id="PS50109"/>
    </source>
</evidence>
<dbReference type="SUPFAM" id="SSF55785">
    <property type="entry name" value="PYP-like sensor domain (PAS domain)"/>
    <property type="match status" value="1"/>
</dbReference>
<comment type="catalytic activity">
    <reaction evidence="1">
        <text>ATP + protein L-histidine = ADP + protein N-phospho-L-histidine.</text>
        <dbReference type="EC" id="2.7.13.3"/>
    </reaction>
</comment>
<keyword evidence="6" id="KW-1133">Transmembrane helix</keyword>
<gene>
    <name evidence="10" type="ORF">FBQ74_13815</name>
</gene>
<dbReference type="Gene3D" id="1.10.287.130">
    <property type="match status" value="1"/>
</dbReference>
<dbReference type="SMART" id="SM00448">
    <property type="entry name" value="REC"/>
    <property type="match status" value="1"/>
</dbReference>
<dbReference type="PROSITE" id="PS50110">
    <property type="entry name" value="RESPONSE_REGULATORY"/>
    <property type="match status" value="1"/>
</dbReference>
<dbReference type="InterPro" id="IPR000700">
    <property type="entry name" value="PAS-assoc_C"/>
</dbReference>
<feature type="domain" description="Response regulatory" evidence="8">
    <location>
        <begin position="825"/>
        <end position="944"/>
    </location>
</feature>
<dbReference type="Proteomes" id="UP000304912">
    <property type="component" value="Chromosome"/>
</dbReference>
<dbReference type="PANTHER" id="PTHR45339:SF1">
    <property type="entry name" value="HYBRID SIGNAL TRANSDUCTION HISTIDINE KINASE J"/>
    <property type="match status" value="1"/>
</dbReference>
<dbReference type="RefSeq" id="WP_139757217.1">
    <property type="nucleotide sequence ID" value="NZ_CP039852.1"/>
</dbReference>
<dbReference type="PRINTS" id="PR00344">
    <property type="entry name" value="BCTRLSENSOR"/>
</dbReference>
<evidence type="ECO:0000256" key="2">
    <source>
        <dbReference type="ARBA" id="ARBA00012438"/>
    </source>
</evidence>
<keyword evidence="6" id="KW-0812">Transmembrane</keyword>
<keyword evidence="6" id="KW-0472">Membrane</keyword>
<dbReference type="PANTHER" id="PTHR45339">
    <property type="entry name" value="HYBRID SIGNAL TRANSDUCTION HISTIDINE KINASE J"/>
    <property type="match status" value="1"/>
</dbReference>
<dbReference type="SUPFAM" id="SSF52172">
    <property type="entry name" value="CheY-like"/>
    <property type="match status" value="1"/>
</dbReference>
<dbReference type="EMBL" id="CP039852">
    <property type="protein sequence ID" value="QCZ94478.1"/>
    <property type="molecule type" value="Genomic_DNA"/>
</dbReference>
<evidence type="ECO:0000313" key="10">
    <source>
        <dbReference type="EMBL" id="QCZ94478.1"/>
    </source>
</evidence>
<dbReference type="AlphaFoldDB" id="A0A5B7YG19"/>
<dbReference type="NCBIfam" id="TIGR00229">
    <property type="entry name" value="sensory_box"/>
    <property type="match status" value="1"/>
</dbReference>
<dbReference type="EC" id="2.7.13.3" evidence="2"/>
<dbReference type="InterPro" id="IPR001610">
    <property type="entry name" value="PAC"/>
</dbReference>
<dbReference type="FunFam" id="3.30.565.10:FF:000010">
    <property type="entry name" value="Sensor histidine kinase RcsC"/>
    <property type="match status" value="1"/>
</dbReference>
<evidence type="ECO:0000259" key="9">
    <source>
        <dbReference type="PROSITE" id="PS50113"/>
    </source>
</evidence>
<dbReference type="InterPro" id="IPR000014">
    <property type="entry name" value="PAS"/>
</dbReference>
<name>A0A5B7YG19_9ALTE</name>
<dbReference type="PROSITE" id="PS50109">
    <property type="entry name" value="HIS_KIN"/>
    <property type="match status" value="1"/>
</dbReference>
<dbReference type="OrthoDB" id="9810730at2"/>
<evidence type="ECO:0000256" key="4">
    <source>
        <dbReference type="ARBA" id="ARBA00023012"/>
    </source>
</evidence>
<dbReference type="SUPFAM" id="SSF47384">
    <property type="entry name" value="Homodimeric domain of signal transducing histidine kinase"/>
    <property type="match status" value="1"/>
</dbReference>
<dbReference type="InterPro" id="IPR004358">
    <property type="entry name" value="Sig_transdc_His_kin-like_C"/>
</dbReference>
<keyword evidence="3 5" id="KW-0597">Phosphoprotein</keyword>
<dbReference type="SMART" id="SM00086">
    <property type="entry name" value="PAC"/>
    <property type="match status" value="2"/>
</dbReference>
<dbReference type="GO" id="GO:0000155">
    <property type="term" value="F:phosphorelay sensor kinase activity"/>
    <property type="evidence" value="ECO:0007669"/>
    <property type="project" value="InterPro"/>
</dbReference>
<feature type="modified residue" description="4-aspartylphosphate" evidence="5">
    <location>
        <position position="874"/>
    </location>
</feature>
<dbReference type="InterPro" id="IPR011006">
    <property type="entry name" value="CheY-like_superfamily"/>
</dbReference>
<accession>A0A5B7YG19</accession>
<dbReference type="Pfam" id="PF00512">
    <property type="entry name" value="HisKA"/>
    <property type="match status" value="1"/>
</dbReference>